<dbReference type="GO" id="GO:0003723">
    <property type="term" value="F:RNA binding"/>
    <property type="evidence" value="ECO:0007669"/>
    <property type="project" value="UniProtKB-UniRule"/>
</dbReference>
<evidence type="ECO:0000256" key="3">
    <source>
        <dbReference type="HAMAP-Rule" id="MF_00023"/>
    </source>
</evidence>
<sequence length="153" mass="17935">MALPKKVVIKNKKASFEFFFIDTYEAGLKLVGTEVKALREGNANLSDAYCIFRDGNLEVHSMYIGEYKFGNLNNHETRRVRRLLLKKSELKKMLRKVEEKGNTIVPYKLYFNDRGFAKLEIALAKGKKSFDKRDQIKERDNKRELDRIKKITI</sequence>
<evidence type="ECO:0000313" key="5">
    <source>
        <dbReference type="Proteomes" id="UP001156666"/>
    </source>
</evidence>
<accession>A0AA37SQV0</accession>
<dbReference type="InterPro" id="IPR020081">
    <property type="entry name" value="SsrA-bd_prot_CS"/>
</dbReference>
<dbReference type="InterPro" id="IPR000037">
    <property type="entry name" value="SsrA-bd_prot"/>
</dbReference>
<proteinExistence type="inferred from homology"/>
<dbReference type="NCBIfam" id="TIGR00086">
    <property type="entry name" value="smpB"/>
    <property type="match status" value="1"/>
</dbReference>
<comment type="similarity">
    <text evidence="3">Belongs to the SmpB family.</text>
</comment>
<dbReference type="NCBIfam" id="NF003843">
    <property type="entry name" value="PRK05422.1"/>
    <property type="match status" value="1"/>
</dbReference>
<evidence type="ECO:0000313" key="4">
    <source>
        <dbReference type="EMBL" id="GLR18175.1"/>
    </source>
</evidence>
<name>A0AA37SQV0_9BACT</name>
<keyword evidence="2 3" id="KW-0694">RNA-binding</keyword>
<dbReference type="AlphaFoldDB" id="A0AA37SQV0"/>
<keyword evidence="5" id="KW-1185">Reference proteome</keyword>
<gene>
    <name evidence="3 4" type="primary">smpB</name>
    <name evidence="4" type="ORF">GCM10007940_27900</name>
</gene>
<evidence type="ECO:0000256" key="2">
    <source>
        <dbReference type="ARBA" id="ARBA00022884"/>
    </source>
</evidence>
<dbReference type="CDD" id="cd09294">
    <property type="entry name" value="SmpB"/>
    <property type="match status" value="1"/>
</dbReference>
<protein>
    <recommendedName>
        <fullName evidence="3">SsrA-binding protein</fullName>
    </recommendedName>
    <alternativeName>
        <fullName evidence="3">Small protein B</fullName>
    </alternativeName>
</protein>
<dbReference type="Proteomes" id="UP001156666">
    <property type="component" value="Unassembled WGS sequence"/>
</dbReference>
<comment type="caution">
    <text evidence="4">The sequence shown here is derived from an EMBL/GenBank/DDBJ whole genome shotgun (WGS) entry which is preliminary data.</text>
</comment>
<dbReference type="HAMAP" id="MF_00023">
    <property type="entry name" value="SmpB"/>
    <property type="match status" value="1"/>
</dbReference>
<organism evidence="4 5">
    <name type="scientific">Portibacter lacus</name>
    <dbReference type="NCBI Taxonomy" id="1099794"/>
    <lineage>
        <taxon>Bacteria</taxon>
        <taxon>Pseudomonadati</taxon>
        <taxon>Bacteroidota</taxon>
        <taxon>Saprospiria</taxon>
        <taxon>Saprospirales</taxon>
        <taxon>Haliscomenobacteraceae</taxon>
        <taxon>Portibacter</taxon>
    </lineage>
</organism>
<dbReference type="SUPFAM" id="SSF74982">
    <property type="entry name" value="Small protein B (SmpB)"/>
    <property type="match status" value="1"/>
</dbReference>
<keyword evidence="1 3" id="KW-0963">Cytoplasm</keyword>
<dbReference type="Pfam" id="PF01668">
    <property type="entry name" value="SmpB"/>
    <property type="match status" value="1"/>
</dbReference>
<dbReference type="RefSeq" id="WP_235294395.1">
    <property type="nucleotide sequence ID" value="NZ_BSOH01000015.1"/>
</dbReference>
<dbReference type="EMBL" id="BSOH01000015">
    <property type="protein sequence ID" value="GLR18175.1"/>
    <property type="molecule type" value="Genomic_DNA"/>
</dbReference>
<dbReference type="GO" id="GO:0005829">
    <property type="term" value="C:cytosol"/>
    <property type="evidence" value="ECO:0007669"/>
    <property type="project" value="TreeGrafter"/>
</dbReference>
<dbReference type="Gene3D" id="2.40.280.10">
    <property type="match status" value="1"/>
</dbReference>
<reference evidence="4" key="1">
    <citation type="journal article" date="2014" name="Int. J. Syst. Evol. Microbiol.">
        <title>Complete genome sequence of Corynebacterium casei LMG S-19264T (=DSM 44701T), isolated from a smear-ripened cheese.</title>
        <authorList>
            <consortium name="US DOE Joint Genome Institute (JGI-PGF)"/>
            <person name="Walter F."/>
            <person name="Albersmeier A."/>
            <person name="Kalinowski J."/>
            <person name="Ruckert C."/>
        </authorList>
    </citation>
    <scope>NUCLEOTIDE SEQUENCE</scope>
    <source>
        <strain evidence="4">NBRC 108769</strain>
    </source>
</reference>
<dbReference type="PANTHER" id="PTHR30308">
    <property type="entry name" value="TMRNA-BINDING COMPONENT OF TRANS-TRANSLATION TAGGING COMPLEX"/>
    <property type="match status" value="1"/>
</dbReference>
<dbReference type="InterPro" id="IPR023620">
    <property type="entry name" value="SmpB"/>
</dbReference>
<evidence type="ECO:0000256" key="1">
    <source>
        <dbReference type="ARBA" id="ARBA00022490"/>
    </source>
</evidence>
<reference evidence="4" key="2">
    <citation type="submission" date="2023-01" db="EMBL/GenBank/DDBJ databases">
        <title>Draft genome sequence of Portibacter lacus strain NBRC 108769.</title>
        <authorList>
            <person name="Sun Q."/>
            <person name="Mori K."/>
        </authorList>
    </citation>
    <scope>NUCLEOTIDE SEQUENCE</scope>
    <source>
        <strain evidence="4">NBRC 108769</strain>
    </source>
</reference>
<comment type="subcellular location">
    <subcellularLocation>
        <location evidence="3">Cytoplasm</location>
    </subcellularLocation>
    <text evidence="3">The tmRNA-SmpB complex associates with stalled 70S ribosomes.</text>
</comment>
<dbReference type="GO" id="GO:0070930">
    <property type="term" value="P:trans-translation-dependent protein tagging"/>
    <property type="evidence" value="ECO:0007669"/>
    <property type="project" value="TreeGrafter"/>
</dbReference>
<dbReference type="GO" id="GO:0070929">
    <property type="term" value="P:trans-translation"/>
    <property type="evidence" value="ECO:0007669"/>
    <property type="project" value="UniProtKB-UniRule"/>
</dbReference>
<dbReference type="PROSITE" id="PS01317">
    <property type="entry name" value="SSRP"/>
    <property type="match status" value="1"/>
</dbReference>
<comment type="function">
    <text evidence="3">Required for rescue of stalled ribosomes mediated by trans-translation. Binds to transfer-messenger RNA (tmRNA), required for stable association of tmRNA with ribosomes. tmRNA and SmpB together mimic tRNA shape, replacing the anticodon stem-loop with SmpB. tmRNA is encoded by the ssrA gene; the 2 termini fold to resemble tRNA(Ala) and it encodes a 'tag peptide', a short internal open reading frame. During trans-translation Ala-aminoacylated tmRNA acts like a tRNA, entering the A-site of stalled ribosomes, displacing the stalled mRNA. The ribosome then switches to translate the ORF on the tmRNA; the nascent peptide is terminated with the 'tag peptide' encoded by the tmRNA and targeted for degradation. The ribosome is freed to recommence translation, which seems to be the essential function of trans-translation.</text>
</comment>
<dbReference type="PANTHER" id="PTHR30308:SF2">
    <property type="entry name" value="SSRA-BINDING PROTEIN"/>
    <property type="match status" value="1"/>
</dbReference>